<dbReference type="GeneID" id="26040068"/>
<dbReference type="RefSeq" id="YP_009165654.1">
    <property type="nucleotide sequence ID" value="NC_027923.1"/>
</dbReference>
<protein>
    <submittedName>
        <fullName evidence="1">Uncharacterized protein</fullName>
    </submittedName>
</protein>
<evidence type="ECO:0000313" key="1">
    <source>
        <dbReference type="EMBL" id="AKN80578.1"/>
    </source>
</evidence>
<dbReference type="KEGG" id="vg:26040068"/>
<name>A0A0M3WNW4_9ABAC</name>
<proteinExistence type="predicted"/>
<gene>
    <name evidence="1" type="primary">PeluOrf-54</name>
</gene>
<accession>A0A0M3WNW4</accession>
<organism evidence="1 2">
    <name type="scientific">Perigonia lusca single nucleopolyhedrovirus</name>
    <dbReference type="NCBI Taxonomy" id="1675865"/>
    <lineage>
        <taxon>Viruses</taxon>
        <taxon>Viruses incertae sedis</taxon>
        <taxon>Naldaviricetes</taxon>
        <taxon>Lefavirales</taxon>
        <taxon>Baculoviridae</taxon>
        <taxon>Alphabaculovirus</taxon>
        <taxon>Alphabaculovirus peluscae</taxon>
        <taxon>Perigonia lusca nucleopolyhedrovirus</taxon>
    </lineage>
</organism>
<sequence length="81" mass="9310">MIFINQKNVYTHSIDKFTWVFNSFHIALGVHFHSANRRTANVFFSELTGQLSMETMLLFSLFSCRLCSNISSFSLYSCLTG</sequence>
<keyword evidence="2" id="KW-1185">Reference proteome</keyword>
<dbReference type="EMBL" id="KM596836">
    <property type="protein sequence ID" value="AKN80578.1"/>
    <property type="molecule type" value="Genomic_DNA"/>
</dbReference>
<evidence type="ECO:0000313" key="2">
    <source>
        <dbReference type="Proteomes" id="UP000204667"/>
    </source>
</evidence>
<dbReference type="Proteomes" id="UP000204667">
    <property type="component" value="Segment"/>
</dbReference>
<reference evidence="1 2" key="1">
    <citation type="journal article" date="2016" name="Sci. Rep.">
        <title>Genome sequence of Perigonia lusca single nucleopolyhedrovirus: insights into the evolution of a nucleotide metabolism enzyme in the family Baculoviridae.</title>
        <authorList>
            <person name="Ardisson-Araujo D.M."/>
            <person name="Lima R.N."/>
            <person name="Melo F.L."/>
            <person name="Clem R.J."/>
            <person name="Huang N."/>
            <person name="Bao S.N."/>
            <person name="Sosa-Gomez D.R."/>
            <person name="Ribeiro B.M."/>
        </authorList>
    </citation>
    <scope>NUCLEOTIDE SEQUENCE [LARGE SCALE GENOMIC DNA]</scope>
</reference>